<dbReference type="OrthoDB" id="510307at2759"/>
<dbReference type="AlphaFoldDB" id="A0A8J8NU77"/>
<keyword evidence="3" id="KW-1185">Reference proteome</keyword>
<dbReference type="GO" id="GO:0004452">
    <property type="term" value="F:isopentenyl-diphosphate delta-isomerase activity"/>
    <property type="evidence" value="ECO:0007669"/>
    <property type="project" value="TreeGrafter"/>
</dbReference>
<dbReference type="InterPro" id="IPR015797">
    <property type="entry name" value="NUDIX_hydrolase-like_dom_sf"/>
</dbReference>
<evidence type="ECO:0000313" key="2">
    <source>
        <dbReference type="EMBL" id="TNV81593.1"/>
    </source>
</evidence>
<dbReference type="Pfam" id="PF00293">
    <property type="entry name" value="NUDIX"/>
    <property type="match status" value="1"/>
</dbReference>
<feature type="domain" description="Nudix hydrolase" evidence="1">
    <location>
        <begin position="72"/>
        <end position="202"/>
    </location>
</feature>
<evidence type="ECO:0000259" key="1">
    <source>
        <dbReference type="PROSITE" id="PS51462"/>
    </source>
</evidence>
<dbReference type="PROSITE" id="PS51462">
    <property type="entry name" value="NUDIX"/>
    <property type="match status" value="1"/>
</dbReference>
<dbReference type="GO" id="GO:0005737">
    <property type="term" value="C:cytoplasm"/>
    <property type="evidence" value="ECO:0007669"/>
    <property type="project" value="TreeGrafter"/>
</dbReference>
<dbReference type="CDD" id="cd04697">
    <property type="entry name" value="NUDIX_Hydrolase"/>
    <property type="match status" value="1"/>
</dbReference>
<dbReference type="GO" id="GO:0009240">
    <property type="term" value="P:isopentenyl diphosphate biosynthetic process"/>
    <property type="evidence" value="ECO:0007669"/>
    <property type="project" value="TreeGrafter"/>
</dbReference>
<gene>
    <name evidence="2" type="ORF">FGO68_gene10553</name>
</gene>
<sequence length="220" mass="25381">MKHLFTSQHLRLFSSTATPIKDKHFSKPPIATPPSSLNLASTLAQDELILVVDDQDQPQRSASRLEMRQNNLWHRSTSIFTINEEQKFIVQKRSMNKDYCPGFIDLAAGGVVAFQDTDIDLSAARELEEELGITAPNPQYLFKFKYEDANTRCWNYVYYQIWLGKVIPQESEIEALFYWDEGKIREMIERGAKIAPDVVQAYQLFLPRWHGVVRGLGKKK</sequence>
<reference evidence="2" key="1">
    <citation type="submission" date="2019-06" db="EMBL/GenBank/DDBJ databases">
        <authorList>
            <person name="Zheng W."/>
        </authorList>
    </citation>
    <scope>NUCLEOTIDE SEQUENCE</scope>
    <source>
        <strain evidence="2">QDHG01</strain>
    </source>
</reference>
<evidence type="ECO:0000313" key="3">
    <source>
        <dbReference type="Proteomes" id="UP000785679"/>
    </source>
</evidence>
<dbReference type="Gene3D" id="3.90.79.10">
    <property type="entry name" value="Nucleoside Triphosphate Pyrophosphohydrolase"/>
    <property type="match status" value="1"/>
</dbReference>
<dbReference type="Proteomes" id="UP000785679">
    <property type="component" value="Unassembled WGS sequence"/>
</dbReference>
<accession>A0A8J8NU77</accession>
<name>A0A8J8NU77_HALGN</name>
<protein>
    <recommendedName>
        <fullName evidence="1">Nudix hydrolase domain-containing protein</fullName>
    </recommendedName>
</protein>
<dbReference type="EMBL" id="RRYP01005967">
    <property type="protein sequence ID" value="TNV81593.1"/>
    <property type="molecule type" value="Genomic_DNA"/>
</dbReference>
<dbReference type="PANTHER" id="PTHR10885">
    <property type="entry name" value="ISOPENTENYL-DIPHOSPHATE DELTA-ISOMERASE"/>
    <property type="match status" value="1"/>
</dbReference>
<comment type="caution">
    <text evidence="2">The sequence shown here is derived from an EMBL/GenBank/DDBJ whole genome shotgun (WGS) entry which is preliminary data.</text>
</comment>
<organism evidence="2 3">
    <name type="scientific">Halteria grandinella</name>
    <dbReference type="NCBI Taxonomy" id="5974"/>
    <lineage>
        <taxon>Eukaryota</taxon>
        <taxon>Sar</taxon>
        <taxon>Alveolata</taxon>
        <taxon>Ciliophora</taxon>
        <taxon>Intramacronucleata</taxon>
        <taxon>Spirotrichea</taxon>
        <taxon>Stichotrichia</taxon>
        <taxon>Sporadotrichida</taxon>
        <taxon>Halteriidae</taxon>
        <taxon>Halteria</taxon>
    </lineage>
</organism>
<dbReference type="InterPro" id="IPR000086">
    <property type="entry name" value="NUDIX_hydrolase_dom"/>
</dbReference>
<dbReference type="PANTHER" id="PTHR10885:SF0">
    <property type="entry name" value="ISOPENTENYL-DIPHOSPHATE DELTA-ISOMERASE"/>
    <property type="match status" value="1"/>
</dbReference>
<dbReference type="SUPFAM" id="SSF55811">
    <property type="entry name" value="Nudix"/>
    <property type="match status" value="1"/>
</dbReference>
<proteinExistence type="predicted"/>